<name>A0A0F9F5R8_9ZZZZ</name>
<dbReference type="AlphaFoldDB" id="A0A0F9F5R8"/>
<accession>A0A0F9F5R8</accession>
<feature type="non-terminal residue" evidence="1">
    <location>
        <position position="30"/>
    </location>
</feature>
<evidence type="ECO:0000313" key="1">
    <source>
        <dbReference type="EMBL" id="KKL52600.1"/>
    </source>
</evidence>
<dbReference type="EMBL" id="LAZR01031835">
    <property type="protein sequence ID" value="KKL52600.1"/>
    <property type="molecule type" value="Genomic_DNA"/>
</dbReference>
<protein>
    <submittedName>
        <fullName evidence="1">Uncharacterized protein</fullName>
    </submittedName>
</protein>
<comment type="caution">
    <text evidence="1">The sequence shown here is derived from an EMBL/GenBank/DDBJ whole genome shotgun (WGS) entry which is preliminary data.</text>
</comment>
<organism evidence="1">
    <name type="scientific">marine sediment metagenome</name>
    <dbReference type="NCBI Taxonomy" id="412755"/>
    <lineage>
        <taxon>unclassified sequences</taxon>
        <taxon>metagenomes</taxon>
        <taxon>ecological metagenomes</taxon>
    </lineage>
</organism>
<proteinExistence type="predicted"/>
<gene>
    <name evidence="1" type="ORF">LCGC14_2283880</name>
</gene>
<reference evidence="1" key="1">
    <citation type="journal article" date="2015" name="Nature">
        <title>Complex archaea that bridge the gap between prokaryotes and eukaryotes.</title>
        <authorList>
            <person name="Spang A."/>
            <person name="Saw J.H."/>
            <person name="Jorgensen S.L."/>
            <person name="Zaremba-Niedzwiedzka K."/>
            <person name="Martijn J."/>
            <person name="Lind A.E."/>
            <person name="van Eijk R."/>
            <person name="Schleper C."/>
            <person name="Guy L."/>
            <person name="Ettema T.J."/>
        </authorList>
    </citation>
    <scope>NUCLEOTIDE SEQUENCE</scope>
</reference>
<sequence>MLDNYKKYVKFKEYHPQYYYQAKKFYEWCE</sequence>